<keyword evidence="6 7" id="KW-0472">Membrane</keyword>
<dbReference type="Pfam" id="PF04116">
    <property type="entry name" value="FA_hydroxylase"/>
    <property type="match status" value="1"/>
</dbReference>
<accession>A0A7W8L8K0</accession>
<dbReference type="GO" id="GO:0050479">
    <property type="term" value="F:glyceryl-ether monooxygenase activity"/>
    <property type="evidence" value="ECO:0007669"/>
    <property type="project" value="TreeGrafter"/>
</dbReference>
<evidence type="ECO:0000259" key="8">
    <source>
        <dbReference type="Pfam" id="PF04116"/>
    </source>
</evidence>
<keyword evidence="3 7" id="KW-1133">Transmembrane helix</keyword>
<protein>
    <submittedName>
        <fullName evidence="9">Sterol desaturase/sphingolipid hydroxylase (Fatty acid hydroxylase superfamily)/phospholipase/lecithinase/hemolysin</fullName>
    </submittedName>
</protein>
<feature type="transmembrane region" description="Helical" evidence="7">
    <location>
        <begin position="6"/>
        <end position="25"/>
    </location>
</feature>
<evidence type="ECO:0000256" key="7">
    <source>
        <dbReference type="SAM" id="Phobius"/>
    </source>
</evidence>
<dbReference type="EMBL" id="JACHDE010000004">
    <property type="protein sequence ID" value="MBB5401004.1"/>
    <property type="molecule type" value="Genomic_DNA"/>
</dbReference>
<dbReference type="InterPro" id="IPR036514">
    <property type="entry name" value="SGNH_hydro_sf"/>
</dbReference>
<dbReference type="InterPro" id="IPR001087">
    <property type="entry name" value="GDSL"/>
</dbReference>
<dbReference type="GO" id="GO:0016020">
    <property type="term" value="C:membrane"/>
    <property type="evidence" value="ECO:0007669"/>
    <property type="project" value="GOC"/>
</dbReference>
<dbReference type="Proteomes" id="UP000592820">
    <property type="component" value="Unassembled WGS sequence"/>
</dbReference>
<dbReference type="PANTHER" id="PTHR21624">
    <property type="entry name" value="STEROL DESATURASE-RELATED PROTEIN"/>
    <property type="match status" value="1"/>
</dbReference>
<evidence type="ECO:0000256" key="3">
    <source>
        <dbReference type="ARBA" id="ARBA00022989"/>
    </source>
</evidence>
<dbReference type="GO" id="GO:0006643">
    <property type="term" value="P:membrane lipid metabolic process"/>
    <property type="evidence" value="ECO:0007669"/>
    <property type="project" value="TreeGrafter"/>
</dbReference>
<comment type="subcellular location">
    <subcellularLocation>
        <location evidence="1">Endomembrane system</location>
        <topology evidence="1">Multi-pass membrane protein</topology>
    </subcellularLocation>
</comment>
<evidence type="ECO:0000256" key="1">
    <source>
        <dbReference type="ARBA" id="ARBA00004127"/>
    </source>
</evidence>
<evidence type="ECO:0000256" key="5">
    <source>
        <dbReference type="ARBA" id="ARBA00023098"/>
    </source>
</evidence>
<dbReference type="SUPFAM" id="SSF52266">
    <property type="entry name" value="SGNH hydrolase"/>
    <property type="match status" value="1"/>
</dbReference>
<keyword evidence="4" id="KW-0560">Oxidoreductase</keyword>
<evidence type="ECO:0000256" key="4">
    <source>
        <dbReference type="ARBA" id="ARBA00023002"/>
    </source>
</evidence>
<name>A0A7W8L8K0_9BURK</name>
<comment type="caution">
    <text evidence="9">The sequence shown here is derived from an EMBL/GenBank/DDBJ whole genome shotgun (WGS) entry which is preliminary data.</text>
</comment>
<feature type="transmembrane region" description="Helical" evidence="7">
    <location>
        <begin position="133"/>
        <end position="153"/>
    </location>
</feature>
<dbReference type="GO" id="GO:0016788">
    <property type="term" value="F:hydrolase activity, acting on ester bonds"/>
    <property type="evidence" value="ECO:0007669"/>
    <property type="project" value="InterPro"/>
</dbReference>
<dbReference type="AlphaFoldDB" id="A0A7W8L8K0"/>
<dbReference type="Pfam" id="PF00657">
    <property type="entry name" value="Lipase_GDSL"/>
    <property type="match status" value="1"/>
</dbReference>
<evidence type="ECO:0000256" key="6">
    <source>
        <dbReference type="ARBA" id="ARBA00023136"/>
    </source>
</evidence>
<gene>
    <name evidence="9" type="ORF">HDG41_003059</name>
</gene>
<organism evidence="9 10">
    <name type="scientific">Paraburkholderia youngii</name>
    <dbReference type="NCBI Taxonomy" id="2782701"/>
    <lineage>
        <taxon>Bacteria</taxon>
        <taxon>Pseudomonadati</taxon>
        <taxon>Pseudomonadota</taxon>
        <taxon>Betaproteobacteria</taxon>
        <taxon>Burkholderiales</taxon>
        <taxon>Burkholderiaceae</taxon>
        <taxon>Paraburkholderia</taxon>
    </lineage>
</organism>
<proteinExistence type="predicted"/>
<dbReference type="PANTHER" id="PTHR21624:SF1">
    <property type="entry name" value="ALKYLGLYCEROL MONOOXYGENASE"/>
    <property type="match status" value="1"/>
</dbReference>
<feature type="domain" description="Fatty acid hydroxylase" evidence="8">
    <location>
        <begin position="86"/>
        <end position="220"/>
    </location>
</feature>
<evidence type="ECO:0000313" key="10">
    <source>
        <dbReference type="Proteomes" id="UP000592820"/>
    </source>
</evidence>
<evidence type="ECO:0000313" key="9">
    <source>
        <dbReference type="EMBL" id="MBB5401004.1"/>
    </source>
</evidence>
<dbReference type="InterPro" id="IPR051689">
    <property type="entry name" value="Sterol_desaturase/TMEM195"/>
</dbReference>
<sequence>MQFDAELLLLAMAPVFLACIGWEAWHVSRTRPAERLYSWRDTLCNAALALLQQAADKLAWLAIIPVYAFFYEHYRIHTWPATWLSFVVLFVAQDLLYYVFHRCSHRVRWLWAAHVVHHSSERMNFSTAFRQSLMYPIAGMWVFWIPLAFLGFAPKQIVAIVLINLGFQFFVHTQVIGKLGWLEYVFNTPSIHRVHHARNDRYIDRNYAGVLVIWDRLFGSYVDEDPHETPQYGIVEPLCTYNPLKATFHEWASMAADFASVRGWRNKWRALFAPPAWAAAYHAQRGDAWRRQRPPRRIERASACGYERHHEQSHRRTTRLEPKPYGRAADIAHAVEDSVSCRHAANAVDAACNTWHQGPHIRGDVVNMNKTASKKQQWLRVTQIAVASGAFAALAACGGGGDNNSSSSNTPPGGVSLQVVSFGDSLSDVGTYQAAVQANVGTGGGRFTTNPGEIWTQKVAEYYGGTLTPAYVGGFGNPLTAAGGLGYAQGGSRVDLQPGVGFAPNNMAATTVPVTTQVSEYLSAHNNSFNSNQLVLINGGANDIFVAVQTVSAAGTAAATAVLQAGGSAAAAQAAAATASATATQTELLAIQTAATTFVATVQKIVAAGATHVVVSNVPDIAQTPQGLAAGTSGQALINALVQTYNGVLKRGLASTSQVIYLDSFALLDQTLANYQALGFTVSNTGTACNLTSMAAAATAYATKNPSVLASGQTAAAFGNSLASSLFCSPETYTVAGADQTYIFADLVHPTTHMGSLIAQQVEKQIAASGLGK</sequence>
<dbReference type="InterPro" id="IPR006694">
    <property type="entry name" value="Fatty_acid_hydroxylase"/>
</dbReference>
<feature type="transmembrane region" description="Helical" evidence="7">
    <location>
        <begin position="82"/>
        <end position="100"/>
    </location>
</feature>
<keyword evidence="2 7" id="KW-0812">Transmembrane</keyword>
<keyword evidence="5" id="KW-0443">Lipid metabolism</keyword>
<dbReference type="GO" id="GO:0008610">
    <property type="term" value="P:lipid biosynthetic process"/>
    <property type="evidence" value="ECO:0007669"/>
    <property type="project" value="InterPro"/>
</dbReference>
<dbReference type="CDD" id="cd01847">
    <property type="entry name" value="Triacylglycerol_lipase_like"/>
    <property type="match status" value="1"/>
</dbReference>
<evidence type="ECO:0000256" key="2">
    <source>
        <dbReference type="ARBA" id="ARBA00022692"/>
    </source>
</evidence>
<dbReference type="Gene3D" id="3.40.50.1110">
    <property type="entry name" value="SGNH hydrolase"/>
    <property type="match status" value="1"/>
</dbReference>
<reference evidence="9 10" key="1">
    <citation type="submission" date="2020-08" db="EMBL/GenBank/DDBJ databases">
        <title>Genomic Encyclopedia of Type Strains, Phase IV (KMG-V): Genome sequencing to study the core and pangenomes of soil and plant-associated prokaryotes.</title>
        <authorList>
            <person name="Whitman W."/>
        </authorList>
    </citation>
    <scope>NUCLEOTIDE SEQUENCE [LARGE SCALE GENOMIC DNA]</scope>
    <source>
        <strain evidence="9 10">JPY162</strain>
    </source>
</reference>
<dbReference type="GO" id="GO:0012505">
    <property type="term" value="C:endomembrane system"/>
    <property type="evidence" value="ECO:0007669"/>
    <property type="project" value="UniProtKB-SubCell"/>
</dbReference>
<dbReference type="GO" id="GO:0005506">
    <property type="term" value="F:iron ion binding"/>
    <property type="evidence" value="ECO:0007669"/>
    <property type="project" value="InterPro"/>
</dbReference>